<evidence type="ECO:0000256" key="1">
    <source>
        <dbReference type="SAM" id="MobiDB-lite"/>
    </source>
</evidence>
<dbReference type="EMBL" id="JAUEPT010000015">
    <property type="protein sequence ID" value="KAK0445728.1"/>
    <property type="molecule type" value="Genomic_DNA"/>
</dbReference>
<dbReference type="AlphaFoldDB" id="A0AA39MTK8"/>
<accession>A0AA39MTK8</accession>
<feature type="compositionally biased region" description="Polar residues" evidence="1">
    <location>
        <begin position="242"/>
        <end position="251"/>
    </location>
</feature>
<comment type="caution">
    <text evidence="2">The sequence shown here is derived from an EMBL/GenBank/DDBJ whole genome shotgun (WGS) entry which is preliminary data.</text>
</comment>
<reference evidence="2" key="1">
    <citation type="submission" date="2023-06" db="EMBL/GenBank/DDBJ databases">
        <authorList>
            <consortium name="Lawrence Berkeley National Laboratory"/>
            <person name="Ahrendt S."/>
            <person name="Sahu N."/>
            <person name="Indic B."/>
            <person name="Wong-Bajracharya J."/>
            <person name="Merenyi Z."/>
            <person name="Ke H.-M."/>
            <person name="Monk M."/>
            <person name="Kocsube S."/>
            <person name="Drula E."/>
            <person name="Lipzen A."/>
            <person name="Balint B."/>
            <person name="Henrissat B."/>
            <person name="Andreopoulos B."/>
            <person name="Martin F.M."/>
            <person name="Harder C.B."/>
            <person name="Rigling D."/>
            <person name="Ford K.L."/>
            <person name="Foster G.D."/>
            <person name="Pangilinan J."/>
            <person name="Papanicolaou A."/>
            <person name="Barry K."/>
            <person name="LaButti K."/>
            <person name="Viragh M."/>
            <person name="Koriabine M."/>
            <person name="Yan M."/>
            <person name="Riley R."/>
            <person name="Champramary S."/>
            <person name="Plett K.L."/>
            <person name="Tsai I.J."/>
            <person name="Slot J."/>
            <person name="Sipos G."/>
            <person name="Plett J."/>
            <person name="Nagy L.G."/>
            <person name="Grigoriev I.V."/>
        </authorList>
    </citation>
    <scope>NUCLEOTIDE SEQUENCE</scope>
    <source>
        <strain evidence="2">FPL87.14</strain>
    </source>
</reference>
<evidence type="ECO:0000313" key="2">
    <source>
        <dbReference type="EMBL" id="KAK0445728.1"/>
    </source>
</evidence>
<gene>
    <name evidence="2" type="ORF">EV421DRAFT_1902096</name>
</gene>
<name>A0AA39MTK8_9AGAR</name>
<dbReference type="Proteomes" id="UP001175226">
    <property type="component" value="Unassembled WGS sequence"/>
</dbReference>
<proteinExistence type="predicted"/>
<sequence length="287" mass="32811">MDRFYDKEEAAQAIELLIKERCGKDAKHLSRIPKDPDVLDGSDGSQEEQVFTATGVIIAQDLPPVARESRISKDKIRFLSQYVRISGMGSIAFEDTIIALKGIQQLGEREFQEGDLEEWTQFTMQGHDVIEFSNRYFTPRSQAIDGDSVRFPMDVDPNGVPQKMAGTQWIHAEDNEVRYYRGVIDGGKKRYMVGKPQTFRVGDIVEIQTSMVFVKDKRGLVKMKTILRAIALKADRDRKQYMGSTPTTSSSRMKRKIGFEDDEEEDLTGHRGKRREEERAEETMTDD</sequence>
<feature type="compositionally biased region" description="Basic and acidic residues" evidence="1">
    <location>
        <begin position="274"/>
        <end position="287"/>
    </location>
</feature>
<feature type="region of interest" description="Disordered" evidence="1">
    <location>
        <begin position="238"/>
        <end position="287"/>
    </location>
</feature>
<keyword evidence="3" id="KW-1185">Reference proteome</keyword>
<protein>
    <submittedName>
        <fullName evidence="2">Uncharacterized protein</fullName>
    </submittedName>
</protein>
<organism evidence="2 3">
    <name type="scientific">Armillaria borealis</name>
    <dbReference type="NCBI Taxonomy" id="47425"/>
    <lineage>
        <taxon>Eukaryota</taxon>
        <taxon>Fungi</taxon>
        <taxon>Dikarya</taxon>
        <taxon>Basidiomycota</taxon>
        <taxon>Agaricomycotina</taxon>
        <taxon>Agaricomycetes</taxon>
        <taxon>Agaricomycetidae</taxon>
        <taxon>Agaricales</taxon>
        <taxon>Marasmiineae</taxon>
        <taxon>Physalacriaceae</taxon>
        <taxon>Armillaria</taxon>
    </lineage>
</organism>
<evidence type="ECO:0000313" key="3">
    <source>
        <dbReference type="Proteomes" id="UP001175226"/>
    </source>
</evidence>